<keyword evidence="3" id="KW-1185">Reference proteome</keyword>
<feature type="domain" description="THIF-type NAD/FAD binding fold" evidence="1">
    <location>
        <begin position="12"/>
        <end position="246"/>
    </location>
</feature>
<evidence type="ECO:0000313" key="2">
    <source>
        <dbReference type="EMBL" id="MFC4700665.1"/>
    </source>
</evidence>
<accession>A0ABV9LWL3</accession>
<dbReference type="RefSeq" id="WP_382408418.1">
    <property type="nucleotide sequence ID" value="NZ_JBHSGU010000003.1"/>
</dbReference>
<dbReference type="InterPro" id="IPR035985">
    <property type="entry name" value="Ubiquitin-activating_enz"/>
</dbReference>
<dbReference type="Gene3D" id="3.40.50.720">
    <property type="entry name" value="NAD(P)-binding Rossmann-like Domain"/>
    <property type="match status" value="1"/>
</dbReference>
<protein>
    <submittedName>
        <fullName evidence="2">Molybdopterin-synthase adenylyltransferase MoeB</fullName>
    </submittedName>
</protein>
<dbReference type="NCBIfam" id="NF004281">
    <property type="entry name" value="PRK05690.1"/>
    <property type="match status" value="1"/>
</dbReference>
<dbReference type="EMBL" id="JBHSGU010000003">
    <property type="protein sequence ID" value="MFC4700665.1"/>
    <property type="molecule type" value="Genomic_DNA"/>
</dbReference>
<dbReference type="Proteomes" id="UP001595897">
    <property type="component" value="Unassembled WGS sequence"/>
</dbReference>
<sequence length="248" mass="26740">MKELSTAEAIRYNRQIVIPGFDLNKQEMLMSKSALIIGAGGLGCSAAQFLCASGVGNMTLMDNDTVALSNLQRQILHFETNVGQLKVASAAETLHNINSAVSINAIAQQADEQTLGIQVPAHDIVLDCSDNLSTRKLVNELAYRFNKPLVSGAAIRMEGQIFCTDPRAKTACYACVSRFFGELNLSCVESGVMSPVVGIIGASQALEAIKILTEFGQPAINRLQMYDAMTSTWQTFSVNKHAQCKVCS</sequence>
<evidence type="ECO:0000259" key="1">
    <source>
        <dbReference type="Pfam" id="PF00899"/>
    </source>
</evidence>
<dbReference type="InterPro" id="IPR045886">
    <property type="entry name" value="ThiF/MoeB/HesA"/>
</dbReference>
<dbReference type="InterPro" id="IPR000594">
    <property type="entry name" value="ThiF_NAD_FAD-bd"/>
</dbReference>
<keyword evidence="2" id="KW-0548">Nucleotidyltransferase</keyword>
<name>A0ABV9LWL3_9ALTE</name>
<keyword evidence="2" id="KW-0808">Transferase</keyword>
<dbReference type="GO" id="GO:0016779">
    <property type="term" value="F:nucleotidyltransferase activity"/>
    <property type="evidence" value="ECO:0007669"/>
    <property type="project" value="UniProtKB-KW"/>
</dbReference>
<dbReference type="PANTHER" id="PTHR10953">
    <property type="entry name" value="UBIQUITIN-ACTIVATING ENZYME E1"/>
    <property type="match status" value="1"/>
</dbReference>
<gene>
    <name evidence="2" type="primary">moeB</name>
    <name evidence="2" type="ORF">ACFO4O_10875</name>
</gene>
<dbReference type="SUPFAM" id="SSF69572">
    <property type="entry name" value="Activating enzymes of the ubiquitin-like proteins"/>
    <property type="match status" value="1"/>
</dbReference>
<evidence type="ECO:0000313" key="3">
    <source>
        <dbReference type="Proteomes" id="UP001595897"/>
    </source>
</evidence>
<dbReference type="Pfam" id="PF00899">
    <property type="entry name" value="ThiF"/>
    <property type="match status" value="1"/>
</dbReference>
<reference evidence="3" key="1">
    <citation type="journal article" date="2019" name="Int. J. Syst. Evol. Microbiol.">
        <title>The Global Catalogue of Microorganisms (GCM) 10K type strain sequencing project: providing services to taxonomists for standard genome sequencing and annotation.</title>
        <authorList>
            <consortium name="The Broad Institute Genomics Platform"/>
            <consortium name="The Broad Institute Genome Sequencing Center for Infectious Disease"/>
            <person name="Wu L."/>
            <person name="Ma J."/>
        </authorList>
    </citation>
    <scope>NUCLEOTIDE SEQUENCE [LARGE SCALE GENOMIC DNA]</scope>
    <source>
        <strain evidence="3">KACC 12507</strain>
    </source>
</reference>
<proteinExistence type="predicted"/>
<comment type="caution">
    <text evidence="2">The sequence shown here is derived from an EMBL/GenBank/DDBJ whole genome shotgun (WGS) entry which is preliminary data.</text>
</comment>
<organism evidence="2 3">
    <name type="scientific">Glaciecola siphonariae</name>
    <dbReference type="NCBI Taxonomy" id="521012"/>
    <lineage>
        <taxon>Bacteria</taxon>
        <taxon>Pseudomonadati</taxon>
        <taxon>Pseudomonadota</taxon>
        <taxon>Gammaproteobacteria</taxon>
        <taxon>Alteromonadales</taxon>
        <taxon>Alteromonadaceae</taxon>
        <taxon>Glaciecola</taxon>
    </lineage>
</organism>
<dbReference type="PANTHER" id="PTHR10953:SF194">
    <property type="entry name" value="MOLYBDOPTERIN-SYNTHASE ADENYLYLTRANSFERASE"/>
    <property type="match status" value="1"/>
</dbReference>
<dbReference type="CDD" id="cd00757">
    <property type="entry name" value="ThiF_MoeB_HesA_family"/>
    <property type="match status" value="1"/>
</dbReference>